<dbReference type="InterPro" id="IPR050509">
    <property type="entry name" value="CoA-transferase_III"/>
</dbReference>
<dbReference type="STRING" id="2282107.A0A286U979"/>
<comment type="caution">
    <text evidence="2">The sequence shown here is derived from an EMBL/GenBank/DDBJ whole genome shotgun (WGS) entry which is preliminary data.</text>
</comment>
<proteinExistence type="inferred from homology"/>
<name>A0A286U979_9AGAM</name>
<reference evidence="2 3" key="1">
    <citation type="journal article" date="2017" name="Mol. Ecol.">
        <title>Comparative and population genomic landscape of Phellinus noxius: A hypervariable fungus causing root rot in trees.</title>
        <authorList>
            <person name="Chung C.L."/>
            <person name="Lee T.J."/>
            <person name="Akiba M."/>
            <person name="Lee H.H."/>
            <person name="Kuo T.H."/>
            <person name="Liu D."/>
            <person name="Ke H.M."/>
            <person name="Yokoi T."/>
            <person name="Roa M.B."/>
            <person name="Lu M.J."/>
            <person name="Chang Y.Y."/>
            <person name="Ann P.J."/>
            <person name="Tsai J.N."/>
            <person name="Chen C.Y."/>
            <person name="Tzean S.S."/>
            <person name="Ota Y."/>
            <person name="Hattori T."/>
            <person name="Sahashi N."/>
            <person name="Liou R.F."/>
            <person name="Kikuchi T."/>
            <person name="Tsai I.J."/>
        </authorList>
    </citation>
    <scope>NUCLEOTIDE SEQUENCE [LARGE SCALE GENOMIC DNA]</scope>
    <source>
        <strain evidence="2 3">FFPRI411160</strain>
    </source>
</reference>
<dbReference type="InterPro" id="IPR023606">
    <property type="entry name" value="CoA-Trfase_III_dom_1_sf"/>
</dbReference>
<dbReference type="AlphaFoldDB" id="A0A286U979"/>
<evidence type="ECO:0000313" key="2">
    <source>
        <dbReference type="EMBL" id="PAV16126.1"/>
    </source>
</evidence>
<dbReference type="PANTHER" id="PTHR48228">
    <property type="entry name" value="SUCCINYL-COA--D-CITRAMALATE COA-TRANSFERASE"/>
    <property type="match status" value="1"/>
</dbReference>
<comment type="similarity">
    <text evidence="1">Belongs to the CoA-transferase III family.</text>
</comment>
<dbReference type="Gene3D" id="3.30.1540.10">
    <property type="entry name" value="formyl-coa transferase, domain 3"/>
    <property type="match status" value="1"/>
</dbReference>
<dbReference type="SUPFAM" id="SSF89796">
    <property type="entry name" value="CoA-transferase family III (CaiB/BaiF)"/>
    <property type="match status" value="1"/>
</dbReference>
<organism evidence="2 3">
    <name type="scientific">Pyrrhoderma noxium</name>
    <dbReference type="NCBI Taxonomy" id="2282107"/>
    <lineage>
        <taxon>Eukaryota</taxon>
        <taxon>Fungi</taxon>
        <taxon>Dikarya</taxon>
        <taxon>Basidiomycota</taxon>
        <taxon>Agaricomycotina</taxon>
        <taxon>Agaricomycetes</taxon>
        <taxon>Hymenochaetales</taxon>
        <taxon>Hymenochaetaceae</taxon>
        <taxon>Pyrrhoderma</taxon>
    </lineage>
</organism>
<dbReference type="InterPro" id="IPR003673">
    <property type="entry name" value="CoA-Trfase_fam_III"/>
</dbReference>
<dbReference type="GO" id="GO:0003824">
    <property type="term" value="F:catalytic activity"/>
    <property type="evidence" value="ECO:0007669"/>
    <property type="project" value="InterPro"/>
</dbReference>
<dbReference type="InterPro" id="IPR044855">
    <property type="entry name" value="CoA-Trfase_III_dom3_sf"/>
</dbReference>
<evidence type="ECO:0000313" key="3">
    <source>
        <dbReference type="Proteomes" id="UP000217199"/>
    </source>
</evidence>
<dbReference type="Gene3D" id="3.40.50.10540">
    <property type="entry name" value="Crotonobetainyl-coa:carnitine coa-transferase, domain 1"/>
    <property type="match status" value="1"/>
</dbReference>
<evidence type="ECO:0008006" key="4">
    <source>
        <dbReference type="Google" id="ProtNLM"/>
    </source>
</evidence>
<protein>
    <recommendedName>
        <fullName evidence="4">CoA-transferase family III</fullName>
    </recommendedName>
</protein>
<dbReference type="EMBL" id="NBII01000008">
    <property type="protein sequence ID" value="PAV16126.1"/>
    <property type="molecule type" value="Genomic_DNA"/>
</dbReference>
<dbReference type="Pfam" id="PF02515">
    <property type="entry name" value="CoA_transf_3"/>
    <property type="match status" value="1"/>
</dbReference>
<dbReference type="OrthoDB" id="16747at2759"/>
<evidence type="ECO:0000256" key="1">
    <source>
        <dbReference type="ARBA" id="ARBA00008383"/>
    </source>
</evidence>
<dbReference type="Proteomes" id="UP000217199">
    <property type="component" value="Unassembled WGS sequence"/>
</dbReference>
<dbReference type="PANTHER" id="PTHR48228:SF5">
    <property type="entry name" value="ALPHA-METHYLACYL-COA RACEMASE"/>
    <property type="match status" value="1"/>
</dbReference>
<dbReference type="InParanoid" id="A0A286U979"/>
<keyword evidence="3" id="KW-1185">Reference proteome</keyword>
<accession>A0A286U979</accession>
<gene>
    <name evidence="2" type="ORF">PNOK_0774600</name>
</gene>
<sequence>MARTPLEGVNVVEFAGLAPGPPLPSGVLEALGLGPDVFLSEQNGLNKRLIYARLSGFTRSSRYKDMAGHDINYLALSGILAMLPGNDKPNFPLNLLADFAGGGLMCAMGILLALQSRNTTGKGQVVETDMVSGTRYVSSFALLHYLIPNSPTFGNGENKKNGRGTKLLDGGAPFYSVYKCKDGKYMSVGCIEAQFFKVFVDRFVEQLPAPLLGKWGGWRPTAVMRTDEGTWPIMRRFFEEGFLTKSRDEWANVFYGTDACAVPVLAPPEAAEVAGSPIPIPHPSLISTPTRSIEDKEIRLLDNGENTLDILRELGLSQEEIESLVRSGALGKYFSKL</sequence>